<reference evidence="2" key="1">
    <citation type="submission" date="2020-10" db="EMBL/GenBank/DDBJ databases">
        <title>High-Quality Genome Resource of Clonostachys rosea strain S41 by Oxford Nanopore Long-Read Sequencing.</title>
        <authorList>
            <person name="Wang H."/>
        </authorList>
    </citation>
    <scope>NUCLEOTIDE SEQUENCE</scope>
    <source>
        <strain evidence="2">S41</strain>
    </source>
</reference>
<dbReference type="Proteomes" id="UP000616885">
    <property type="component" value="Unassembled WGS sequence"/>
</dbReference>
<organism evidence="2 3">
    <name type="scientific">Bionectria ochroleuca</name>
    <name type="common">Gliocladium roseum</name>
    <dbReference type="NCBI Taxonomy" id="29856"/>
    <lineage>
        <taxon>Eukaryota</taxon>
        <taxon>Fungi</taxon>
        <taxon>Dikarya</taxon>
        <taxon>Ascomycota</taxon>
        <taxon>Pezizomycotina</taxon>
        <taxon>Sordariomycetes</taxon>
        <taxon>Hypocreomycetidae</taxon>
        <taxon>Hypocreales</taxon>
        <taxon>Bionectriaceae</taxon>
        <taxon>Clonostachys</taxon>
    </lineage>
</organism>
<evidence type="ECO:0000313" key="2">
    <source>
        <dbReference type="EMBL" id="KAF9757751.1"/>
    </source>
</evidence>
<evidence type="ECO:0000313" key="3">
    <source>
        <dbReference type="Proteomes" id="UP000616885"/>
    </source>
</evidence>
<sequence length="178" mass="18968">MVAERDGDGGPGEQTRAESSRVEPGGAVGAGLASCSGYVPKRGGRKACWETASLIRPNRPPTKYQSSVSVVSVDTYSTARPVPSRPSPFILSPSIAASICPHTYHVASAPIRQAHHHHLLQNSLPSIPTPSCDGVFTLHAISPPPKETWIIPSPFLASSWDSDWCLIPSHHQTSPSSF</sequence>
<protein>
    <submittedName>
        <fullName evidence="2">Uncharacterized protein</fullName>
    </submittedName>
</protein>
<dbReference type="EMBL" id="JADCTT010000002">
    <property type="protein sequence ID" value="KAF9757751.1"/>
    <property type="molecule type" value="Genomic_DNA"/>
</dbReference>
<comment type="caution">
    <text evidence="2">The sequence shown here is derived from an EMBL/GenBank/DDBJ whole genome shotgun (WGS) entry which is preliminary data.</text>
</comment>
<dbReference type="PROSITE" id="PS51257">
    <property type="entry name" value="PROKAR_LIPOPROTEIN"/>
    <property type="match status" value="1"/>
</dbReference>
<name>A0A8H7TS49_BIOOC</name>
<proteinExistence type="predicted"/>
<evidence type="ECO:0000256" key="1">
    <source>
        <dbReference type="SAM" id="MobiDB-lite"/>
    </source>
</evidence>
<accession>A0A8H7TS49</accession>
<gene>
    <name evidence="2" type="ORF">IM811_008695</name>
</gene>
<feature type="region of interest" description="Disordered" evidence="1">
    <location>
        <begin position="1"/>
        <end position="31"/>
    </location>
</feature>
<dbReference type="AlphaFoldDB" id="A0A8H7TS49"/>